<dbReference type="EMBL" id="JAUSUL010000005">
    <property type="protein sequence ID" value="MDQ0317471.1"/>
    <property type="molecule type" value="Genomic_DNA"/>
</dbReference>
<dbReference type="Pfam" id="PF00528">
    <property type="entry name" value="BPD_transp_1"/>
    <property type="match status" value="1"/>
</dbReference>
<dbReference type="PROSITE" id="PS50928">
    <property type="entry name" value="ABC_TM1"/>
    <property type="match status" value="1"/>
</dbReference>
<evidence type="ECO:0000256" key="2">
    <source>
        <dbReference type="ARBA" id="ARBA00022448"/>
    </source>
</evidence>
<dbReference type="Proteomes" id="UP001229244">
    <property type="component" value="Unassembled WGS sequence"/>
</dbReference>
<comment type="similarity">
    <text evidence="8">Belongs to the binding-protein-dependent transport system permease family.</text>
</comment>
<keyword evidence="11" id="KW-1185">Reference proteome</keyword>
<dbReference type="Gene3D" id="1.10.3720.10">
    <property type="entry name" value="MetI-like"/>
    <property type="match status" value="1"/>
</dbReference>
<dbReference type="CDD" id="cd06261">
    <property type="entry name" value="TM_PBP2"/>
    <property type="match status" value="1"/>
</dbReference>
<feature type="transmembrane region" description="Helical" evidence="8">
    <location>
        <begin position="55"/>
        <end position="79"/>
    </location>
</feature>
<dbReference type="GO" id="GO:0055085">
    <property type="term" value="P:transmembrane transport"/>
    <property type="evidence" value="ECO:0007669"/>
    <property type="project" value="InterPro"/>
</dbReference>
<evidence type="ECO:0000256" key="1">
    <source>
        <dbReference type="ARBA" id="ARBA00004429"/>
    </source>
</evidence>
<evidence type="ECO:0000313" key="11">
    <source>
        <dbReference type="Proteomes" id="UP001229244"/>
    </source>
</evidence>
<accession>A0AAE4ATN4</accession>
<evidence type="ECO:0000313" key="10">
    <source>
        <dbReference type="EMBL" id="MDQ0317471.1"/>
    </source>
</evidence>
<evidence type="ECO:0000259" key="9">
    <source>
        <dbReference type="PROSITE" id="PS50928"/>
    </source>
</evidence>
<organism evidence="10 11">
    <name type="scientific">Amorphus orientalis</name>
    <dbReference type="NCBI Taxonomy" id="649198"/>
    <lineage>
        <taxon>Bacteria</taxon>
        <taxon>Pseudomonadati</taxon>
        <taxon>Pseudomonadota</taxon>
        <taxon>Alphaproteobacteria</taxon>
        <taxon>Hyphomicrobiales</taxon>
        <taxon>Amorphaceae</taxon>
        <taxon>Amorphus</taxon>
    </lineage>
</organism>
<reference evidence="10" key="1">
    <citation type="submission" date="2023-07" db="EMBL/GenBank/DDBJ databases">
        <title>Genomic Encyclopedia of Type Strains, Phase IV (KMG-IV): sequencing the most valuable type-strain genomes for metagenomic binning, comparative biology and taxonomic classification.</title>
        <authorList>
            <person name="Goeker M."/>
        </authorList>
    </citation>
    <scope>NUCLEOTIDE SEQUENCE</scope>
    <source>
        <strain evidence="10">DSM 21202</strain>
    </source>
</reference>
<keyword evidence="7 8" id="KW-0472">Membrane</keyword>
<evidence type="ECO:0000256" key="5">
    <source>
        <dbReference type="ARBA" id="ARBA00022692"/>
    </source>
</evidence>
<dbReference type="InterPro" id="IPR000515">
    <property type="entry name" value="MetI-like"/>
</dbReference>
<feature type="transmembrane region" description="Helical" evidence="8">
    <location>
        <begin position="122"/>
        <end position="143"/>
    </location>
</feature>
<evidence type="ECO:0000256" key="4">
    <source>
        <dbReference type="ARBA" id="ARBA00022519"/>
    </source>
</evidence>
<feature type="domain" description="ABC transmembrane type-1" evidence="9">
    <location>
        <begin position="55"/>
        <end position="246"/>
    </location>
</feature>
<feature type="transmembrane region" description="Helical" evidence="8">
    <location>
        <begin position="175"/>
        <end position="196"/>
    </location>
</feature>
<keyword evidence="2 8" id="KW-0813">Transport</keyword>
<feature type="transmembrane region" description="Helical" evidence="8">
    <location>
        <begin position="91"/>
        <end position="116"/>
    </location>
</feature>
<dbReference type="InterPro" id="IPR035906">
    <property type="entry name" value="MetI-like_sf"/>
</dbReference>
<evidence type="ECO:0000256" key="3">
    <source>
        <dbReference type="ARBA" id="ARBA00022475"/>
    </source>
</evidence>
<dbReference type="PANTHER" id="PTHR43357:SF4">
    <property type="entry name" value="INNER MEMBRANE ABC TRANSPORTER PERMEASE PROTEIN YDCV"/>
    <property type="match status" value="1"/>
</dbReference>
<dbReference type="GO" id="GO:0005886">
    <property type="term" value="C:plasma membrane"/>
    <property type="evidence" value="ECO:0007669"/>
    <property type="project" value="UniProtKB-SubCell"/>
</dbReference>
<dbReference type="AlphaFoldDB" id="A0AAE4ATN4"/>
<proteinExistence type="inferred from homology"/>
<protein>
    <submittedName>
        <fullName evidence="10">Spermidine/putrescine transport system permease protein</fullName>
    </submittedName>
</protein>
<dbReference type="PANTHER" id="PTHR43357">
    <property type="entry name" value="INNER MEMBRANE ABC TRANSPORTER PERMEASE PROTEIN YDCV"/>
    <property type="match status" value="1"/>
</dbReference>
<keyword evidence="3" id="KW-1003">Cell membrane</keyword>
<evidence type="ECO:0000256" key="6">
    <source>
        <dbReference type="ARBA" id="ARBA00022989"/>
    </source>
</evidence>
<comment type="subcellular location">
    <subcellularLocation>
        <location evidence="1">Cell inner membrane</location>
        <topology evidence="1">Multi-pass membrane protein</topology>
    </subcellularLocation>
    <subcellularLocation>
        <location evidence="8">Cell membrane</location>
        <topology evidence="8">Multi-pass membrane protein</topology>
    </subcellularLocation>
</comment>
<gene>
    <name evidence="10" type="ORF">J2S73_003955</name>
</gene>
<evidence type="ECO:0000256" key="8">
    <source>
        <dbReference type="RuleBase" id="RU363032"/>
    </source>
</evidence>
<name>A0AAE4ATN4_9HYPH</name>
<keyword evidence="6 8" id="KW-1133">Transmembrane helix</keyword>
<keyword evidence="5 8" id="KW-0812">Transmembrane</keyword>
<feature type="transmembrane region" description="Helical" evidence="8">
    <location>
        <begin position="216"/>
        <end position="241"/>
    </location>
</feature>
<sequence length="257" mass="26949">MALVTWAYLVYLALPIALLAVGSVGETWTNTLLPAGFTGDWYRAVLDDPSFVRAFWTSLQVTGTTCLVAALIGLPLAYAAVTSGRESASRFVRLLMLVPVAAPEITLGFGFIIAFSTAVTPWLGSFYLLVAGHVLLTLPYLVATLMNDMAALKLGDLEAAAGSLGAGFWRRLIDIVVPVSATSLLTGLVTVAAISIGEFQLSNLIAGFLDRTYPIVLLQAFYGATGFACAATVILLALSLITGTAAATLSAATHRET</sequence>
<dbReference type="RefSeq" id="WP_306887390.1">
    <property type="nucleotide sequence ID" value="NZ_JAUSUL010000005.1"/>
</dbReference>
<dbReference type="SUPFAM" id="SSF161098">
    <property type="entry name" value="MetI-like"/>
    <property type="match status" value="1"/>
</dbReference>
<keyword evidence="4" id="KW-0997">Cell inner membrane</keyword>
<comment type="caution">
    <text evidence="10">The sequence shown here is derived from an EMBL/GenBank/DDBJ whole genome shotgun (WGS) entry which is preliminary data.</text>
</comment>
<evidence type="ECO:0000256" key="7">
    <source>
        <dbReference type="ARBA" id="ARBA00023136"/>
    </source>
</evidence>